<reference evidence="2 3" key="1">
    <citation type="submission" date="2020-08" db="EMBL/GenBank/DDBJ databases">
        <authorList>
            <person name="Hejnol A."/>
        </authorList>
    </citation>
    <scope>NUCLEOTIDE SEQUENCE [LARGE SCALE GENOMIC DNA]</scope>
</reference>
<evidence type="ECO:0000313" key="2">
    <source>
        <dbReference type="EMBL" id="CAD5117222.1"/>
    </source>
</evidence>
<feature type="region of interest" description="Disordered" evidence="1">
    <location>
        <begin position="247"/>
        <end position="300"/>
    </location>
</feature>
<dbReference type="OrthoDB" id="10249691at2759"/>
<proteinExistence type="predicted"/>
<sequence length="300" mass="34585">MMNTDGLDRREIFNEMMFGLFNTLGKRKGIGDIRLAEKPGVESHMIIAWEQRVLCTMPNDLKSLYLTSDGLCMSWTSRIAETKYTVGKIKINPLNQLVRIGGISCSNSTVPSLGDVDYDEDDDDNLLKTTNKQPKFDNRSRIFELDSCDSLGKICLVYLDTKPGIQAHNSEIWFLDRSLQWHYLADTFYNYFHLIVVHLGISDWQYLFTSYGLPPQNRKWFELYTPIRLMVSEGNYKKEQQKNVHNHFDPSSVFKEKTKKEKASYKMQTPNSSVGVSKRKPAILSSRTTNAVGRQQNRTK</sequence>
<evidence type="ECO:0000256" key="1">
    <source>
        <dbReference type="SAM" id="MobiDB-lite"/>
    </source>
</evidence>
<dbReference type="InterPro" id="IPR039231">
    <property type="entry name" value="TPGS2"/>
</dbReference>
<organism evidence="2 3">
    <name type="scientific">Dimorphilus gyrociliatus</name>
    <dbReference type="NCBI Taxonomy" id="2664684"/>
    <lineage>
        <taxon>Eukaryota</taxon>
        <taxon>Metazoa</taxon>
        <taxon>Spiralia</taxon>
        <taxon>Lophotrochozoa</taxon>
        <taxon>Annelida</taxon>
        <taxon>Polychaeta</taxon>
        <taxon>Polychaeta incertae sedis</taxon>
        <taxon>Dinophilidae</taxon>
        <taxon>Dimorphilus</taxon>
    </lineage>
</organism>
<name>A0A7I8VLQ1_9ANNE</name>
<dbReference type="PANTHER" id="PTHR31854">
    <property type="entry name" value="TUBULIN POLYGLUTAMYLASE COMPLEX SUBUNIT 2"/>
    <property type="match status" value="1"/>
</dbReference>
<evidence type="ECO:0000313" key="3">
    <source>
        <dbReference type="Proteomes" id="UP000549394"/>
    </source>
</evidence>
<gene>
    <name evidence="2" type="ORF">DGYR_LOCUS5772</name>
</gene>
<protein>
    <submittedName>
        <fullName evidence="2">DgyrCDS6017</fullName>
    </submittedName>
</protein>
<dbReference type="PANTHER" id="PTHR31854:SF2">
    <property type="entry name" value="TUBULIN POLYGLUTAMYLASE COMPLEX SUBUNIT 2"/>
    <property type="match status" value="1"/>
</dbReference>
<dbReference type="EMBL" id="CAJFCJ010000007">
    <property type="protein sequence ID" value="CAD5117222.1"/>
    <property type="molecule type" value="Genomic_DNA"/>
</dbReference>
<feature type="compositionally biased region" description="Polar residues" evidence="1">
    <location>
        <begin position="285"/>
        <end position="300"/>
    </location>
</feature>
<feature type="compositionally biased region" description="Basic and acidic residues" evidence="1">
    <location>
        <begin position="247"/>
        <end position="264"/>
    </location>
</feature>
<feature type="compositionally biased region" description="Polar residues" evidence="1">
    <location>
        <begin position="266"/>
        <end position="275"/>
    </location>
</feature>
<keyword evidence="3" id="KW-1185">Reference proteome</keyword>
<dbReference type="AlphaFoldDB" id="A0A7I8VLQ1"/>
<accession>A0A7I8VLQ1</accession>
<comment type="caution">
    <text evidence="2">The sequence shown here is derived from an EMBL/GenBank/DDBJ whole genome shotgun (WGS) entry which is preliminary data.</text>
</comment>
<dbReference type="Proteomes" id="UP000549394">
    <property type="component" value="Unassembled WGS sequence"/>
</dbReference>